<dbReference type="EMBL" id="GBYB01010909">
    <property type="protein sequence ID" value="JAG80676.1"/>
    <property type="molecule type" value="Transcribed_RNA"/>
</dbReference>
<evidence type="ECO:0000256" key="2">
    <source>
        <dbReference type="ARBA" id="ARBA00004584"/>
    </source>
</evidence>
<keyword evidence="10" id="KW-1185">Reference proteome</keyword>
<sequence length="352" mass="39619">MDRSIFYDTARTTGSLKTPGMQRIREYFSLGAVEPEESDTADIAESVDILLKQTWNIWGVSSLYGLQQDSEVQLKLYGKKMREEVAAILPHEDVTYEAQFSIVEGIEKRPSASDPIPLQITVHASPIRTNVPDQSQQPEKTEKCIYVGIMLSWRTAVNELEYEKSVRLPLLLCRGTKSAMKAVHMTLGSMFDCHVVALPATEDDLKWLVPIVLQPSHTDDPPQKGEARLEYKVPGLPITDSISIKFEVADLTKMWTVVSKEDANDSNEKISFRAQHIERFYEVLNKQMVHSAGLQLGLCKLHKISLPSFTIMDNKMKVSSAEVMSKVLLFFNEKALEILHLLNFDTTVSTSG</sequence>
<keyword evidence="6" id="KW-0539">Nucleus</keyword>
<gene>
    <name evidence="8" type="primary">cenpl_1</name>
    <name evidence="9" type="synonym">cenpl_0</name>
    <name evidence="11" type="synonym">LOC105264625</name>
    <name evidence="9" type="ORF">g.21271</name>
    <name evidence="8" type="ORF">g.21274</name>
</gene>
<evidence type="ECO:0000256" key="1">
    <source>
        <dbReference type="ARBA" id="ARBA00004123"/>
    </source>
</evidence>
<evidence type="ECO:0000313" key="11">
    <source>
        <dbReference type="RefSeq" id="XP_011299925.1"/>
    </source>
</evidence>
<dbReference type="Proteomes" id="UP000694866">
    <property type="component" value="Unplaced"/>
</dbReference>
<organism evidence="8">
    <name type="scientific">Fopius arisanus</name>
    <dbReference type="NCBI Taxonomy" id="64838"/>
    <lineage>
        <taxon>Eukaryota</taxon>
        <taxon>Metazoa</taxon>
        <taxon>Ecdysozoa</taxon>
        <taxon>Arthropoda</taxon>
        <taxon>Hexapoda</taxon>
        <taxon>Insecta</taxon>
        <taxon>Pterygota</taxon>
        <taxon>Neoptera</taxon>
        <taxon>Endopterygota</taxon>
        <taxon>Hymenoptera</taxon>
        <taxon>Apocrita</taxon>
        <taxon>Ichneumonoidea</taxon>
        <taxon>Braconidae</taxon>
        <taxon>Opiinae</taxon>
        <taxon>Fopius</taxon>
    </lineage>
</organism>
<dbReference type="EMBL" id="GBYB01010908">
    <property type="protein sequence ID" value="JAG80675.1"/>
    <property type="molecule type" value="Transcribed_RNA"/>
</dbReference>
<dbReference type="RefSeq" id="XP_011299925.1">
    <property type="nucleotide sequence ID" value="XM_011301623.1"/>
</dbReference>
<proteinExistence type="inferred from homology"/>
<dbReference type="Pfam" id="PF13092">
    <property type="entry name" value="CENP-L"/>
    <property type="match status" value="1"/>
</dbReference>
<evidence type="ECO:0000313" key="10">
    <source>
        <dbReference type="Proteomes" id="UP000694866"/>
    </source>
</evidence>
<dbReference type="PANTHER" id="PTHR31740">
    <property type="entry name" value="CENTROMERE PROTEIN L"/>
    <property type="match status" value="1"/>
</dbReference>
<evidence type="ECO:0000256" key="3">
    <source>
        <dbReference type="ARBA" id="ARBA00011060"/>
    </source>
</evidence>
<evidence type="ECO:0000256" key="4">
    <source>
        <dbReference type="ARBA" id="ARBA00016380"/>
    </source>
</evidence>
<comment type="similarity">
    <text evidence="3">Belongs to the CENP-L/IML3 family.</text>
</comment>
<dbReference type="AlphaFoldDB" id="A0A0C9Q978"/>
<reference evidence="11" key="2">
    <citation type="submission" date="2025-04" db="UniProtKB">
        <authorList>
            <consortium name="RefSeq"/>
        </authorList>
    </citation>
    <scope>IDENTIFICATION</scope>
    <source>
        <strain evidence="11">USDA-PBARC FA_bdor</strain>
        <tissue evidence="11">Whole organism</tissue>
    </source>
</reference>
<dbReference type="OrthoDB" id="6336727at2759"/>
<dbReference type="KEGG" id="fas:105264625"/>
<protein>
    <recommendedName>
        <fullName evidence="4">Centromere protein L</fullName>
    </recommendedName>
</protein>
<evidence type="ECO:0000256" key="7">
    <source>
        <dbReference type="ARBA" id="ARBA00023328"/>
    </source>
</evidence>
<evidence type="ECO:0000313" key="9">
    <source>
        <dbReference type="EMBL" id="JAG80676.1"/>
    </source>
</evidence>
<reference evidence="8" key="1">
    <citation type="submission" date="2015-01" db="EMBL/GenBank/DDBJ databases">
        <title>Transcriptome Assembly of Fopius arisanus.</title>
        <authorList>
            <person name="Geib S."/>
        </authorList>
    </citation>
    <scope>NUCLEOTIDE SEQUENCE</scope>
</reference>
<keyword evidence="5" id="KW-0158">Chromosome</keyword>
<keyword evidence="7" id="KW-0137">Centromere</keyword>
<dbReference type="PANTHER" id="PTHR31740:SF2">
    <property type="entry name" value="CENTROMERE PROTEIN L"/>
    <property type="match status" value="1"/>
</dbReference>
<accession>A0A0C9Q978</accession>
<dbReference type="InterPro" id="IPR025204">
    <property type="entry name" value="CENP-L"/>
</dbReference>
<name>A0A0C9Q978_9HYME</name>
<comment type="subcellular location">
    <subcellularLocation>
        <location evidence="2">Chromosome</location>
        <location evidence="2">Centromere</location>
    </subcellularLocation>
    <subcellularLocation>
        <location evidence="1">Nucleus</location>
    </subcellularLocation>
</comment>
<dbReference type="GeneID" id="105264625"/>
<evidence type="ECO:0000256" key="6">
    <source>
        <dbReference type="ARBA" id="ARBA00023242"/>
    </source>
</evidence>
<dbReference type="GO" id="GO:0000775">
    <property type="term" value="C:chromosome, centromeric region"/>
    <property type="evidence" value="ECO:0007669"/>
    <property type="project" value="UniProtKB-SubCell"/>
</dbReference>
<evidence type="ECO:0000313" key="8">
    <source>
        <dbReference type="EMBL" id="JAG80675.1"/>
    </source>
</evidence>
<evidence type="ECO:0000256" key="5">
    <source>
        <dbReference type="ARBA" id="ARBA00022454"/>
    </source>
</evidence>
<accession>A0A9R1SZF5</accession>
<dbReference type="GO" id="GO:0005634">
    <property type="term" value="C:nucleus"/>
    <property type="evidence" value="ECO:0007669"/>
    <property type="project" value="UniProtKB-SubCell"/>
</dbReference>